<keyword evidence="1" id="KW-0645">Protease</keyword>
<evidence type="ECO:0000256" key="1">
    <source>
        <dbReference type="ARBA" id="ARBA00022670"/>
    </source>
</evidence>
<evidence type="ECO:0000256" key="3">
    <source>
        <dbReference type="ARBA" id="ARBA00022801"/>
    </source>
</evidence>
<dbReference type="GO" id="GO:0031012">
    <property type="term" value="C:extracellular matrix"/>
    <property type="evidence" value="ECO:0007669"/>
    <property type="project" value="InterPro"/>
</dbReference>
<evidence type="ECO:0000256" key="2">
    <source>
        <dbReference type="ARBA" id="ARBA00022723"/>
    </source>
</evidence>
<evidence type="ECO:0000256" key="4">
    <source>
        <dbReference type="ARBA" id="ARBA00022833"/>
    </source>
</evidence>
<accession>D7EBD0</accession>
<dbReference type="Gene3D" id="3.40.390.10">
    <property type="entry name" value="Collagenase (Catalytic Domain)"/>
    <property type="match status" value="1"/>
</dbReference>
<keyword evidence="5" id="KW-0472">Membrane</keyword>
<keyword evidence="2" id="KW-0479">Metal-binding</keyword>
<name>D7EBD0_METEZ</name>
<keyword evidence="4" id="KW-0862">Zinc</keyword>
<gene>
    <name evidence="7" type="ordered locus">Metev_1811</name>
</gene>
<dbReference type="HOGENOM" id="CLU_105303_0_0_2"/>
<dbReference type="SUPFAM" id="SSF55486">
    <property type="entry name" value="Metalloproteases ('zincins'), catalytic domain"/>
    <property type="match status" value="1"/>
</dbReference>
<dbReference type="GO" id="GO:0006508">
    <property type="term" value="P:proteolysis"/>
    <property type="evidence" value="ECO:0007669"/>
    <property type="project" value="UniProtKB-KW"/>
</dbReference>
<dbReference type="GO" id="GO:0004222">
    <property type="term" value="F:metalloendopeptidase activity"/>
    <property type="evidence" value="ECO:0007669"/>
    <property type="project" value="InterPro"/>
</dbReference>
<dbReference type="EMBL" id="CP002069">
    <property type="protein sequence ID" value="ADI74647.1"/>
    <property type="molecule type" value="Genomic_DNA"/>
</dbReference>
<sequence length="240" mass="27436" precursor="true">MEKLILILATVLILVAFILPTSAGGENSPGISDNPWDHSPITVYINDENVPEHYSPTYYKQIEKAVEYWDEGGNGHLNFDPDFKFVESSEGADINVKWVENLEEVEKAPDGVAGYCRPYVIDGKYVRADIVLEVGNYQGYSWQQYGDANMYAIAKHEFGHALGLGHSDDRNDIMYPEYEMRDNINPLLLEKTRPYLFIISGAVMAVLLFLGISWKRHKKTRESIEKEVFDDWDIDEYGKN</sequence>
<dbReference type="PANTHER" id="PTHR10201">
    <property type="entry name" value="MATRIX METALLOPROTEINASE"/>
    <property type="match status" value="1"/>
</dbReference>
<dbReference type="STRING" id="644295.Metev_1811"/>
<dbReference type="InterPro" id="IPR001818">
    <property type="entry name" value="Pept_M10_metallopeptidase"/>
</dbReference>
<feature type="domain" description="Peptidase metallopeptidase" evidence="6">
    <location>
        <begin position="32"/>
        <end position="199"/>
    </location>
</feature>
<proteinExistence type="predicted"/>
<keyword evidence="3" id="KW-0378">Hydrolase</keyword>
<dbReference type="InterPro" id="IPR006026">
    <property type="entry name" value="Peptidase_Metallo"/>
</dbReference>
<reference evidence="7 8" key="1">
    <citation type="submission" date="2010-06" db="EMBL/GenBank/DDBJ databases">
        <title>Complete sequence chromosome of Methanohalobium evestigatum Z-7303.</title>
        <authorList>
            <consortium name="US DOE Joint Genome Institute"/>
            <person name="Lucas S."/>
            <person name="Copeland A."/>
            <person name="Lapidus A."/>
            <person name="Cheng J.-F."/>
            <person name="Bruce D."/>
            <person name="Goodwin L."/>
            <person name="Pitluck S."/>
            <person name="Saunders E."/>
            <person name="Detter J.C."/>
            <person name="Han C."/>
            <person name="Tapia R."/>
            <person name="Land M."/>
            <person name="Hauser L."/>
            <person name="Kyrpides N."/>
            <person name="Mikhailova N."/>
            <person name="Sieprawska-Lupa M."/>
            <person name="Whitman W.B."/>
            <person name="Anderson I."/>
            <person name="Woyke T."/>
        </authorList>
    </citation>
    <scope>NUCLEOTIDE SEQUENCE [LARGE SCALE GENOMIC DNA]</scope>
    <source>
        <strain evidence="8">ATCC BAA-1072 / DSM 3721 / NBRC 107634 / OCM 161 / Z-7303</strain>
    </source>
</reference>
<keyword evidence="5" id="KW-0812">Transmembrane</keyword>
<dbReference type="RefSeq" id="WP_013195212.1">
    <property type="nucleotide sequence ID" value="NC_014253.1"/>
</dbReference>
<keyword evidence="8" id="KW-1185">Reference proteome</keyword>
<dbReference type="KEGG" id="mev:Metev_1811"/>
<dbReference type="CDD" id="cd04279">
    <property type="entry name" value="ZnMc_MMP_like_1"/>
    <property type="match status" value="1"/>
</dbReference>
<dbReference type="Proteomes" id="UP000000391">
    <property type="component" value="Chromosome"/>
</dbReference>
<dbReference type="GO" id="GO:0008270">
    <property type="term" value="F:zinc ion binding"/>
    <property type="evidence" value="ECO:0007669"/>
    <property type="project" value="InterPro"/>
</dbReference>
<evidence type="ECO:0000313" key="8">
    <source>
        <dbReference type="Proteomes" id="UP000000391"/>
    </source>
</evidence>
<dbReference type="OrthoDB" id="9634at2157"/>
<feature type="transmembrane region" description="Helical" evidence="5">
    <location>
        <begin position="195"/>
        <end position="214"/>
    </location>
</feature>
<evidence type="ECO:0000313" key="7">
    <source>
        <dbReference type="EMBL" id="ADI74647.1"/>
    </source>
</evidence>
<organism evidence="7 8">
    <name type="scientific">Methanohalobium evestigatum (strain ATCC BAA-1072 / DSM 3721 / NBRC 107634 / OCM 161 / Z-7303)</name>
    <dbReference type="NCBI Taxonomy" id="644295"/>
    <lineage>
        <taxon>Archaea</taxon>
        <taxon>Methanobacteriati</taxon>
        <taxon>Methanobacteriota</taxon>
        <taxon>Stenosarchaea group</taxon>
        <taxon>Methanomicrobia</taxon>
        <taxon>Methanosarcinales</taxon>
        <taxon>Methanosarcinaceae</taxon>
        <taxon>Methanohalobium</taxon>
    </lineage>
</organism>
<dbReference type="GeneID" id="9347464"/>
<keyword evidence="5" id="KW-1133">Transmembrane helix</keyword>
<evidence type="ECO:0000256" key="5">
    <source>
        <dbReference type="SAM" id="Phobius"/>
    </source>
</evidence>
<dbReference type="SMART" id="SM00235">
    <property type="entry name" value="ZnMc"/>
    <property type="match status" value="1"/>
</dbReference>
<dbReference type="Pfam" id="PF00413">
    <property type="entry name" value="Peptidase_M10"/>
    <property type="match status" value="1"/>
</dbReference>
<dbReference type="InterPro" id="IPR024079">
    <property type="entry name" value="MetalloPept_cat_dom_sf"/>
</dbReference>
<dbReference type="AlphaFoldDB" id="D7EBD0"/>
<protein>
    <submittedName>
        <fullName evidence="7">Peptidase M10A and M12B matrixin and adamalysin</fullName>
    </submittedName>
</protein>
<evidence type="ECO:0000259" key="6">
    <source>
        <dbReference type="SMART" id="SM00235"/>
    </source>
</evidence>